<evidence type="ECO:0000256" key="1">
    <source>
        <dbReference type="ARBA" id="ARBA00006739"/>
    </source>
</evidence>
<protein>
    <submittedName>
        <fullName evidence="3">Glycosyltransferase involved in cell wall biosynthesis</fullName>
    </submittedName>
</protein>
<dbReference type="Gene3D" id="3.90.550.10">
    <property type="entry name" value="Spore Coat Polysaccharide Biosynthesis Protein SpsA, Chain A"/>
    <property type="match status" value="1"/>
</dbReference>
<sequence>MMKPLVSILIPTCNRPVFFEKALKSALNQTYQNTEIIICDNSDNDKTENIVKKYQAGRGGSKIRYVRNKENIGPIANQHKCFRLAKGQYINYLMDDDVFHPEKIARMMNYYLKYKGITLVTSRRRVIDVNGKLLNVPKKYKTFKILYPRDTIVEGKELGNRMLRDNTNYIGEPTTVLFRKKDLDEPLGMMNGRQALFAVDFVSWLNLLSKGNAVYVTKTLSYLRYHPDQLSQSAGAKILSILDAPNILDYAKAKGFLKEKSKKKRKKGKSS</sequence>
<evidence type="ECO:0000259" key="2">
    <source>
        <dbReference type="Pfam" id="PF00535"/>
    </source>
</evidence>
<name>A0ABS4GKP6_9BACL</name>
<feature type="domain" description="Glycosyltransferase 2-like" evidence="2">
    <location>
        <begin position="7"/>
        <end position="136"/>
    </location>
</feature>
<reference evidence="3 4" key="1">
    <citation type="submission" date="2021-03" db="EMBL/GenBank/DDBJ databases">
        <title>Genomic Encyclopedia of Type Strains, Phase IV (KMG-IV): sequencing the most valuable type-strain genomes for metagenomic binning, comparative biology and taxonomic classification.</title>
        <authorList>
            <person name="Goeker M."/>
        </authorList>
    </citation>
    <scope>NUCLEOTIDE SEQUENCE [LARGE SCALE GENOMIC DNA]</scope>
    <source>
        <strain evidence="3 4">DSM 24738</strain>
    </source>
</reference>
<gene>
    <name evidence="3" type="ORF">J2Z37_000823</name>
</gene>
<dbReference type="Proteomes" id="UP001519343">
    <property type="component" value="Unassembled WGS sequence"/>
</dbReference>
<dbReference type="PANTHER" id="PTHR22916">
    <property type="entry name" value="GLYCOSYLTRANSFERASE"/>
    <property type="match status" value="1"/>
</dbReference>
<comment type="caution">
    <text evidence="3">The sequence shown here is derived from an EMBL/GenBank/DDBJ whole genome shotgun (WGS) entry which is preliminary data.</text>
</comment>
<proteinExistence type="inferred from homology"/>
<dbReference type="EMBL" id="JAGGKT010000002">
    <property type="protein sequence ID" value="MBP1930826.1"/>
    <property type="molecule type" value="Genomic_DNA"/>
</dbReference>
<evidence type="ECO:0000313" key="3">
    <source>
        <dbReference type="EMBL" id="MBP1930826.1"/>
    </source>
</evidence>
<accession>A0ABS4GKP6</accession>
<dbReference type="PANTHER" id="PTHR22916:SF3">
    <property type="entry name" value="UDP-GLCNAC:BETAGAL BETA-1,3-N-ACETYLGLUCOSAMINYLTRANSFERASE-LIKE PROTEIN 1"/>
    <property type="match status" value="1"/>
</dbReference>
<keyword evidence="4" id="KW-1185">Reference proteome</keyword>
<dbReference type="InterPro" id="IPR029044">
    <property type="entry name" value="Nucleotide-diphossugar_trans"/>
</dbReference>
<dbReference type="Pfam" id="PF00535">
    <property type="entry name" value="Glycos_transf_2"/>
    <property type="match status" value="1"/>
</dbReference>
<comment type="similarity">
    <text evidence="1">Belongs to the glycosyltransferase 2 family.</text>
</comment>
<evidence type="ECO:0000313" key="4">
    <source>
        <dbReference type="Proteomes" id="UP001519343"/>
    </source>
</evidence>
<organism evidence="3 4">
    <name type="scientific">Ammoniphilus resinae</name>
    <dbReference type="NCBI Taxonomy" id="861532"/>
    <lineage>
        <taxon>Bacteria</taxon>
        <taxon>Bacillati</taxon>
        <taxon>Bacillota</taxon>
        <taxon>Bacilli</taxon>
        <taxon>Bacillales</taxon>
        <taxon>Paenibacillaceae</taxon>
        <taxon>Aneurinibacillus group</taxon>
        <taxon>Ammoniphilus</taxon>
    </lineage>
</organism>
<dbReference type="InterPro" id="IPR001173">
    <property type="entry name" value="Glyco_trans_2-like"/>
</dbReference>
<dbReference type="SUPFAM" id="SSF53448">
    <property type="entry name" value="Nucleotide-diphospho-sugar transferases"/>
    <property type="match status" value="1"/>
</dbReference>